<name>A0ABT2F4U7_9STRE</name>
<evidence type="ECO:0000313" key="1">
    <source>
        <dbReference type="EMBL" id="MCS4487501.1"/>
    </source>
</evidence>
<dbReference type="RefSeq" id="WP_259136590.1">
    <property type="nucleotide sequence ID" value="NZ_JANUXX010000001.1"/>
</dbReference>
<reference evidence="1 2" key="1">
    <citation type="journal article" date="2023" name="Int. J. Syst. Evol. Microbiol.">
        <title>Streptococcus sciuri sp. nov., Staphylococcus marylandisciuri sp. nov. and Staphylococcus americanisciuri sp. nov., isolated from faeces of eastern grey squirrel (Sciurus carolinensis).</title>
        <authorList>
            <person name="Volokhov D.V."/>
            <person name="Zagorodnyaya T.A."/>
            <person name="Furtak V.A."/>
            <person name="Nattanmai G."/>
            <person name="Randall L."/>
            <person name="Jose S."/>
            <person name="Gao Y."/>
            <person name="Eisenberg T."/>
            <person name="Delmonte P."/>
            <person name="Blom J."/>
            <person name="Mitchell K.K."/>
        </authorList>
    </citation>
    <scope>NUCLEOTIDE SEQUENCE [LARGE SCALE GENOMIC DNA]</scope>
    <source>
        <strain evidence="1 2">SQ9-PEA</strain>
    </source>
</reference>
<evidence type="ECO:0000313" key="2">
    <source>
        <dbReference type="Proteomes" id="UP001206548"/>
    </source>
</evidence>
<comment type="caution">
    <text evidence="1">The sequence shown here is derived from an EMBL/GenBank/DDBJ whole genome shotgun (WGS) entry which is preliminary data.</text>
</comment>
<organism evidence="1 2">
    <name type="scientific">Streptococcus sciuri</name>
    <dbReference type="NCBI Taxonomy" id="2973939"/>
    <lineage>
        <taxon>Bacteria</taxon>
        <taxon>Bacillati</taxon>
        <taxon>Bacillota</taxon>
        <taxon>Bacilli</taxon>
        <taxon>Lactobacillales</taxon>
        <taxon>Streptococcaceae</taxon>
        <taxon>Streptococcus</taxon>
    </lineage>
</organism>
<dbReference type="Proteomes" id="UP001206548">
    <property type="component" value="Unassembled WGS sequence"/>
</dbReference>
<protein>
    <recommendedName>
        <fullName evidence="3">DUF1372 family protein</fullName>
    </recommendedName>
</protein>
<accession>A0ABT2F4U7</accession>
<sequence length="128" mass="14249">MKKLLILIALIASVLTILLYKGHQSREIRIGLTNGNFPTLVEGTYKQGVSLDLESGRYAVYAKTGKGTFRIGDNQYNLDSSLYEEAKKQPANTQNAVIYEESPKIFIPDGGEIFIEGDQGFSVSFIRR</sequence>
<keyword evidence="2" id="KW-1185">Reference proteome</keyword>
<evidence type="ECO:0008006" key="3">
    <source>
        <dbReference type="Google" id="ProtNLM"/>
    </source>
</evidence>
<gene>
    <name evidence="1" type="ORF">NXS10_00700</name>
</gene>
<proteinExistence type="predicted"/>
<dbReference type="EMBL" id="JANUXX010000001">
    <property type="protein sequence ID" value="MCS4487501.1"/>
    <property type="molecule type" value="Genomic_DNA"/>
</dbReference>